<reference evidence="1" key="1">
    <citation type="submission" date="2014-11" db="EMBL/GenBank/DDBJ databases">
        <authorList>
            <person name="Amaro Gonzalez C."/>
        </authorList>
    </citation>
    <scope>NUCLEOTIDE SEQUENCE</scope>
</reference>
<dbReference type="AlphaFoldDB" id="A0A0E9SQF0"/>
<accession>A0A0E9SQF0</accession>
<evidence type="ECO:0000313" key="1">
    <source>
        <dbReference type="EMBL" id="JAH43472.1"/>
    </source>
</evidence>
<sequence length="38" mass="4027">MPARGKPYLVNSLAAPSRKGITVSVWGISEPANCHNGF</sequence>
<reference evidence="1" key="2">
    <citation type="journal article" date="2015" name="Fish Shellfish Immunol.">
        <title>Early steps in the European eel (Anguilla anguilla)-Vibrio vulnificus interaction in the gills: Role of the RtxA13 toxin.</title>
        <authorList>
            <person name="Callol A."/>
            <person name="Pajuelo D."/>
            <person name="Ebbesson L."/>
            <person name="Teles M."/>
            <person name="MacKenzie S."/>
            <person name="Amaro C."/>
        </authorList>
    </citation>
    <scope>NUCLEOTIDE SEQUENCE</scope>
</reference>
<organism evidence="1">
    <name type="scientific">Anguilla anguilla</name>
    <name type="common">European freshwater eel</name>
    <name type="synonym">Muraena anguilla</name>
    <dbReference type="NCBI Taxonomy" id="7936"/>
    <lineage>
        <taxon>Eukaryota</taxon>
        <taxon>Metazoa</taxon>
        <taxon>Chordata</taxon>
        <taxon>Craniata</taxon>
        <taxon>Vertebrata</taxon>
        <taxon>Euteleostomi</taxon>
        <taxon>Actinopterygii</taxon>
        <taxon>Neopterygii</taxon>
        <taxon>Teleostei</taxon>
        <taxon>Anguilliformes</taxon>
        <taxon>Anguillidae</taxon>
        <taxon>Anguilla</taxon>
    </lineage>
</organism>
<name>A0A0E9SQF0_ANGAN</name>
<protein>
    <submittedName>
        <fullName evidence="1">Uncharacterized protein</fullName>
    </submittedName>
</protein>
<dbReference type="EMBL" id="GBXM01065105">
    <property type="protein sequence ID" value="JAH43472.1"/>
    <property type="molecule type" value="Transcribed_RNA"/>
</dbReference>
<proteinExistence type="predicted"/>